<keyword evidence="1" id="KW-0732">Signal</keyword>
<feature type="chain" id="PRO_5035807330" evidence="1">
    <location>
        <begin position="22"/>
        <end position="112"/>
    </location>
</feature>
<feature type="signal peptide" evidence="1">
    <location>
        <begin position="1"/>
        <end position="21"/>
    </location>
</feature>
<dbReference type="Proteomes" id="UP000807504">
    <property type="component" value="Unassembled WGS sequence"/>
</dbReference>
<protein>
    <submittedName>
        <fullName evidence="2">Uncharacterized protein</fullName>
    </submittedName>
</protein>
<dbReference type="EMBL" id="JABXBU010000015">
    <property type="protein sequence ID" value="KAF8787117.1"/>
    <property type="molecule type" value="Genomic_DNA"/>
</dbReference>
<proteinExistence type="predicted"/>
<evidence type="ECO:0000313" key="2">
    <source>
        <dbReference type="EMBL" id="KAF8787117.1"/>
    </source>
</evidence>
<dbReference type="AlphaFoldDB" id="A0A8T0F7H5"/>
<reference evidence="2" key="2">
    <citation type="submission" date="2020-06" db="EMBL/GenBank/DDBJ databases">
        <authorList>
            <person name="Sheffer M."/>
        </authorList>
    </citation>
    <scope>NUCLEOTIDE SEQUENCE</scope>
</reference>
<accession>A0A8T0F7H5</accession>
<evidence type="ECO:0000256" key="1">
    <source>
        <dbReference type="SAM" id="SignalP"/>
    </source>
</evidence>
<sequence length="112" mass="12179">MKYFGILTFVTVVLAVAFVECDKIDWGANKPQPPKVGEPQFSLQAAGGGKDLRNFQAGYNVGVGTKVWESKRGDASLDLGVSYGQGVARMDGHTFKSKPQYGFGGTFRWGRK</sequence>
<evidence type="ECO:0000313" key="3">
    <source>
        <dbReference type="Proteomes" id="UP000807504"/>
    </source>
</evidence>
<keyword evidence="3" id="KW-1185">Reference proteome</keyword>
<name>A0A8T0F7H5_ARGBR</name>
<comment type="caution">
    <text evidence="2">The sequence shown here is derived from an EMBL/GenBank/DDBJ whole genome shotgun (WGS) entry which is preliminary data.</text>
</comment>
<gene>
    <name evidence="2" type="ORF">HNY73_008745</name>
</gene>
<reference evidence="2" key="1">
    <citation type="journal article" date="2020" name="bioRxiv">
        <title>Chromosome-level reference genome of the European wasp spider Argiope bruennichi: a resource for studies on range expansion and evolutionary adaptation.</title>
        <authorList>
            <person name="Sheffer M.M."/>
            <person name="Hoppe A."/>
            <person name="Krehenwinkel H."/>
            <person name="Uhl G."/>
            <person name="Kuss A.W."/>
            <person name="Jensen L."/>
            <person name="Jensen C."/>
            <person name="Gillespie R.G."/>
            <person name="Hoff K.J."/>
            <person name="Prost S."/>
        </authorList>
    </citation>
    <scope>NUCLEOTIDE SEQUENCE</scope>
</reference>
<organism evidence="2 3">
    <name type="scientific">Argiope bruennichi</name>
    <name type="common">Wasp spider</name>
    <name type="synonym">Aranea bruennichi</name>
    <dbReference type="NCBI Taxonomy" id="94029"/>
    <lineage>
        <taxon>Eukaryota</taxon>
        <taxon>Metazoa</taxon>
        <taxon>Ecdysozoa</taxon>
        <taxon>Arthropoda</taxon>
        <taxon>Chelicerata</taxon>
        <taxon>Arachnida</taxon>
        <taxon>Araneae</taxon>
        <taxon>Araneomorphae</taxon>
        <taxon>Entelegynae</taxon>
        <taxon>Araneoidea</taxon>
        <taxon>Araneidae</taxon>
        <taxon>Argiope</taxon>
    </lineage>
</organism>